<name>A0AAX4LID6_ECOLX</name>
<gene>
    <name evidence="1" type="ORF">V9Z47_12660</name>
</gene>
<sequence>MELKIWQAIDVVDNELSMFATDGKRVVIATWTHNHDDIVFRRKAAEWLFSDGGYTMNIAQLARMKDEKLVDSYTTA</sequence>
<dbReference type="EMBL" id="CP146670">
    <property type="protein sequence ID" value="WWX73789.1"/>
    <property type="molecule type" value="Genomic_DNA"/>
</dbReference>
<proteinExistence type="predicted"/>
<dbReference type="AlphaFoldDB" id="A0AAX4LID6"/>
<accession>A0AAX4LID6</accession>
<evidence type="ECO:0000313" key="1">
    <source>
        <dbReference type="EMBL" id="WWX73789.1"/>
    </source>
</evidence>
<reference evidence="1" key="1">
    <citation type="submission" date="2024-03" db="EMBL/GenBank/DDBJ databases">
        <title>Epithelial relay of microbial signals coordinates intestinal macrophage supported barrier repair.</title>
        <authorList>
            <person name="Tsai M.T."/>
        </authorList>
    </citation>
    <scope>NUCLEOTIDE SEQUENCE</scope>
    <source>
        <strain evidence="1">MS 21-1</strain>
    </source>
</reference>
<dbReference type="RefSeq" id="WP_000420709.1">
    <property type="nucleotide sequence ID" value="NZ_CP146670.1"/>
</dbReference>
<protein>
    <submittedName>
        <fullName evidence="1">Uncharacterized protein</fullName>
    </submittedName>
</protein>
<evidence type="ECO:0000313" key="2">
    <source>
        <dbReference type="Proteomes" id="UP001383096"/>
    </source>
</evidence>
<organism evidence="1 2">
    <name type="scientific">Escherichia coli</name>
    <dbReference type="NCBI Taxonomy" id="562"/>
    <lineage>
        <taxon>Bacteria</taxon>
        <taxon>Pseudomonadati</taxon>
        <taxon>Pseudomonadota</taxon>
        <taxon>Gammaproteobacteria</taxon>
        <taxon>Enterobacterales</taxon>
        <taxon>Enterobacteriaceae</taxon>
        <taxon>Escherichia</taxon>
    </lineage>
</organism>
<dbReference type="Proteomes" id="UP001383096">
    <property type="component" value="Chromosome"/>
</dbReference>